<gene>
    <name evidence="2" type="ORF">PAPYR_10152</name>
</gene>
<keyword evidence="3" id="KW-1185">Reference proteome</keyword>
<feature type="region of interest" description="Disordered" evidence="1">
    <location>
        <begin position="119"/>
        <end position="150"/>
    </location>
</feature>
<comment type="caution">
    <text evidence="2">The sequence shown here is derived from an EMBL/GenBank/DDBJ whole genome shotgun (WGS) entry which is preliminary data.</text>
</comment>
<feature type="compositionally biased region" description="Gly residues" evidence="1">
    <location>
        <begin position="238"/>
        <end position="251"/>
    </location>
</feature>
<feature type="region of interest" description="Disordered" evidence="1">
    <location>
        <begin position="188"/>
        <end position="262"/>
    </location>
</feature>
<sequence>MVSTTKNSDSLKKVEEGMEKLREQFARCERFLFDNDPSFLKTEIDRLQADLHRRDHILEKLADLPIWADLPPTSLPPEPTPVELPGAGTSDLALPPRPAPFVPPAHLLETAALYQQQRAVRRRQQPAEQADGAAAMTPGGGDGSSVGGAAEGLEGVLPEYDMGALLGDIPAGTAPSMAMAGALPVPGGLQPGGGAMELGTPPSGGPQDGAFLGEAPPGGGVSGGAQPGAGDAQPRAPGGEGGDLGGDGGSAGEFWAIDAGWV</sequence>
<evidence type="ECO:0000313" key="3">
    <source>
        <dbReference type="Proteomes" id="UP001141327"/>
    </source>
</evidence>
<feature type="compositionally biased region" description="Gly residues" evidence="1">
    <location>
        <begin position="138"/>
        <end position="150"/>
    </location>
</feature>
<dbReference type="EMBL" id="JAPMOS010000125">
    <property type="protein sequence ID" value="KAJ4454977.1"/>
    <property type="molecule type" value="Genomic_DNA"/>
</dbReference>
<reference evidence="2" key="1">
    <citation type="journal article" date="2022" name="bioRxiv">
        <title>Genomics of Preaxostyla Flagellates Illuminates Evolutionary Transitions and the Path Towards Mitochondrial Loss.</title>
        <authorList>
            <person name="Novak L.V.F."/>
            <person name="Treitli S.C."/>
            <person name="Pyrih J."/>
            <person name="Halakuc P."/>
            <person name="Pipaliya S.V."/>
            <person name="Vacek V."/>
            <person name="Brzon O."/>
            <person name="Soukal P."/>
            <person name="Eme L."/>
            <person name="Dacks J.B."/>
            <person name="Karnkowska A."/>
            <person name="Elias M."/>
            <person name="Hampl V."/>
        </authorList>
    </citation>
    <scope>NUCLEOTIDE SEQUENCE</scope>
    <source>
        <strain evidence="2">RCP-MX</strain>
    </source>
</reference>
<proteinExistence type="predicted"/>
<feature type="compositionally biased region" description="Low complexity" evidence="1">
    <location>
        <begin position="228"/>
        <end position="237"/>
    </location>
</feature>
<accession>A0ABQ8U6J5</accession>
<organism evidence="2 3">
    <name type="scientific">Paratrimastix pyriformis</name>
    <dbReference type="NCBI Taxonomy" id="342808"/>
    <lineage>
        <taxon>Eukaryota</taxon>
        <taxon>Metamonada</taxon>
        <taxon>Preaxostyla</taxon>
        <taxon>Paratrimastigidae</taxon>
        <taxon>Paratrimastix</taxon>
    </lineage>
</organism>
<protein>
    <submittedName>
        <fullName evidence="2">Uncharacterized protein</fullName>
    </submittedName>
</protein>
<feature type="compositionally biased region" description="Gly residues" evidence="1">
    <location>
        <begin position="216"/>
        <end position="227"/>
    </location>
</feature>
<evidence type="ECO:0000256" key="1">
    <source>
        <dbReference type="SAM" id="MobiDB-lite"/>
    </source>
</evidence>
<evidence type="ECO:0000313" key="2">
    <source>
        <dbReference type="EMBL" id="KAJ4454977.1"/>
    </source>
</evidence>
<name>A0ABQ8U6J5_9EUKA</name>
<dbReference type="Proteomes" id="UP001141327">
    <property type="component" value="Unassembled WGS sequence"/>
</dbReference>